<dbReference type="AlphaFoldDB" id="A0A024FX68"/>
<evidence type="ECO:0000313" key="3">
    <source>
        <dbReference type="Proteomes" id="UP000053237"/>
    </source>
</evidence>
<organism evidence="2 3">
    <name type="scientific">Albugo candida</name>
    <dbReference type="NCBI Taxonomy" id="65357"/>
    <lineage>
        <taxon>Eukaryota</taxon>
        <taxon>Sar</taxon>
        <taxon>Stramenopiles</taxon>
        <taxon>Oomycota</taxon>
        <taxon>Peronosporomycetes</taxon>
        <taxon>Albuginales</taxon>
        <taxon>Albuginaceae</taxon>
        <taxon>Albugo</taxon>
    </lineage>
</organism>
<reference evidence="2 3" key="1">
    <citation type="submission" date="2012-05" db="EMBL/GenBank/DDBJ databases">
        <title>Recombination and specialization in a pathogen metapopulation.</title>
        <authorList>
            <person name="Gardiner A."/>
            <person name="Kemen E."/>
            <person name="Schultz-Larsen T."/>
            <person name="MacLean D."/>
            <person name="Van Oosterhout C."/>
            <person name="Jones J.D.G."/>
        </authorList>
    </citation>
    <scope>NUCLEOTIDE SEQUENCE [LARGE SCALE GENOMIC DNA]</scope>
    <source>
        <strain evidence="2 3">Ac Nc2</strain>
    </source>
</reference>
<gene>
    <name evidence="2" type="ORF">BN9_133570</name>
</gene>
<sequence length="73" mass="7604">MCSDHVYPGSNPGGGKRAAMGPLGGGKDSSTKNINLLNEDMNVSRPLATTPENNCTGVGPGSSERYILVIRIE</sequence>
<feature type="region of interest" description="Disordered" evidence="1">
    <location>
        <begin position="1"/>
        <end position="33"/>
    </location>
</feature>
<protein>
    <submittedName>
        <fullName evidence="2">Uncharacterized protein</fullName>
    </submittedName>
</protein>
<dbReference type="InParanoid" id="A0A024FX68"/>
<comment type="caution">
    <text evidence="2">The sequence shown here is derived from an EMBL/GenBank/DDBJ whole genome shotgun (WGS) entry which is preliminary data.</text>
</comment>
<keyword evidence="3" id="KW-1185">Reference proteome</keyword>
<evidence type="ECO:0000256" key="1">
    <source>
        <dbReference type="SAM" id="MobiDB-lite"/>
    </source>
</evidence>
<name>A0A024FX68_9STRA</name>
<dbReference type="Proteomes" id="UP000053237">
    <property type="component" value="Unassembled WGS sequence"/>
</dbReference>
<evidence type="ECO:0000313" key="2">
    <source>
        <dbReference type="EMBL" id="CCI11720.1"/>
    </source>
</evidence>
<dbReference type="EMBL" id="CAIX01001712">
    <property type="protein sequence ID" value="CCI11720.1"/>
    <property type="molecule type" value="Genomic_DNA"/>
</dbReference>
<proteinExistence type="predicted"/>
<accession>A0A024FX68</accession>
<feature type="compositionally biased region" description="Gly residues" evidence="1">
    <location>
        <begin position="11"/>
        <end position="27"/>
    </location>
</feature>